<keyword evidence="2" id="KW-0812">Transmembrane</keyword>
<dbReference type="PANTHER" id="PTHR43156:SF2">
    <property type="entry name" value="STAGE II SPORULATION PROTEIN E"/>
    <property type="match status" value="1"/>
</dbReference>
<dbReference type="EMBL" id="QQAY01000008">
    <property type="protein sequence ID" value="RDI41386.1"/>
    <property type="molecule type" value="Genomic_DNA"/>
</dbReference>
<evidence type="ECO:0000313" key="6">
    <source>
        <dbReference type="Proteomes" id="UP000255326"/>
    </source>
</evidence>
<feature type="transmembrane region" description="Helical" evidence="2">
    <location>
        <begin position="231"/>
        <end position="250"/>
    </location>
</feature>
<evidence type="ECO:0000259" key="4">
    <source>
        <dbReference type="PROSITE" id="PS50113"/>
    </source>
</evidence>
<evidence type="ECO:0000256" key="2">
    <source>
        <dbReference type="SAM" id="Phobius"/>
    </source>
</evidence>
<dbReference type="RefSeq" id="WP_158538383.1">
    <property type="nucleotide sequence ID" value="NZ_QQAY01000008.1"/>
</dbReference>
<protein>
    <submittedName>
        <fullName evidence="5">PAS domain S-box-containing protein</fullName>
    </submittedName>
</protein>
<keyword evidence="6" id="KW-1185">Reference proteome</keyword>
<proteinExistence type="predicted"/>
<dbReference type="Pfam" id="PF07228">
    <property type="entry name" value="SpoIIE"/>
    <property type="match status" value="1"/>
</dbReference>
<dbReference type="SMART" id="SM00331">
    <property type="entry name" value="PP2C_SIG"/>
    <property type="match status" value="1"/>
</dbReference>
<dbReference type="Proteomes" id="UP000255326">
    <property type="component" value="Unassembled WGS sequence"/>
</dbReference>
<comment type="caution">
    <text evidence="5">The sequence shown here is derived from an EMBL/GenBank/DDBJ whole genome shotgun (WGS) entry which is preliminary data.</text>
</comment>
<dbReference type="PROSITE" id="PS50113">
    <property type="entry name" value="PAC"/>
    <property type="match status" value="1"/>
</dbReference>
<feature type="transmembrane region" description="Helical" evidence="2">
    <location>
        <begin position="139"/>
        <end position="161"/>
    </location>
</feature>
<gene>
    <name evidence="5" type="ORF">DFR59_10836</name>
</gene>
<dbReference type="NCBIfam" id="TIGR00229">
    <property type="entry name" value="sensory_box"/>
    <property type="match status" value="1"/>
</dbReference>
<name>A0A370GDT4_9BACI</name>
<feature type="transmembrane region" description="Helical" evidence="2">
    <location>
        <begin position="38"/>
        <end position="56"/>
    </location>
</feature>
<dbReference type="OrthoDB" id="9759607at2"/>
<dbReference type="InterPro" id="IPR036457">
    <property type="entry name" value="PPM-type-like_dom_sf"/>
</dbReference>
<dbReference type="InterPro" id="IPR013767">
    <property type="entry name" value="PAS_fold"/>
</dbReference>
<keyword evidence="1" id="KW-0378">Hydrolase</keyword>
<dbReference type="InterPro" id="IPR052016">
    <property type="entry name" value="Bact_Sigma-Reg"/>
</dbReference>
<sequence length="629" mass="72315">MARELKNLYIPFLFAIAFLFSLDVSFTFSSFIQSYFESLHLLMEIISVFIAFSIAMQGLTFYKPYASYKIIVFSSVFFTVGIMDLFHALTYEGLPLFGERFTQPSIWFTLLGRMVEAASILTLILLPEKKSKNRAVRQFSFTLVLLSTILITIVISTYSTAFPNLYNSGSFTLIKLILEIIYCLIHIFVLTIIIRAYRRNKRKEGLLVGISSMFLILSSFMMIILGASGDIYGPYILSHFFKIIGYFYYFKAVFLLMSKQPYEKVAELSSNYSRLLNSVVEGIFGIDQSGKVMFINDSACRMLGFRENELIGRTIHKYIHHSIQDESSSLLFTSPDMEEKTMFSVDQWFWRKDGSRFPVEYFTRPIIENGVIVGTVVTFLDVSERKKLEQLQTEQANIEYELEIAASVQETLFSTIEEPQTVDMGFISKSFKKLNGDFYNVIQHNEEILFAIADVCGKGIPAAIQMTMLKFAMESHSDPEKILNKINSYFTKFVYDSSFITMFVGQFNQQNSKFLFSSAGHEPGLHYKPAEDAFIELTTGNPLLGIDSNIKYHRGSITLEKGDLLLFYTDGIIERRNRAIDSNEFIKNFIREMDLNLPAQKFTELLYEKIMDFHQGKVEDDQTILLFKI</sequence>
<feature type="transmembrane region" description="Helical" evidence="2">
    <location>
        <begin position="173"/>
        <end position="194"/>
    </location>
</feature>
<dbReference type="SUPFAM" id="SSF81606">
    <property type="entry name" value="PP2C-like"/>
    <property type="match status" value="1"/>
</dbReference>
<dbReference type="Gene3D" id="3.60.40.10">
    <property type="entry name" value="PPM-type phosphatase domain"/>
    <property type="match status" value="1"/>
</dbReference>
<feature type="domain" description="PAC" evidence="4">
    <location>
        <begin position="343"/>
        <end position="394"/>
    </location>
</feature>
<evidence type="ECO:0000256" key="1">
    <source>
        <dbReference type="ARBA" id="ARBA00022801"/>
    </source>
</evidence>
<dbReference type="GO" id="GO:0016791">
    <property type="term" value="F:phosphatase activity"/>
    <property type="evidence" value="ECO:0007669"/>
    <property type="project" value="TreeGrafter"/>
</dbReference>
<dbReference type="InterPro" id="IPR000014">
    <property type="entry name" value="PAS"/>
</dbReference>
<dbReference type="InterPro" id="IPR001932">
    <property type="entry name" value="PPM-type_phosphatase-like_dom"/>
</dbReference>
<dbReference type="Pfam" id="PF00989">
    <property type="entry name" value="PAS"/>
    <property type="match status" value="1"/>
</dbReference>
<dbReference type="InterPro" id="IPR000700">
    <property type="entry name" value="PAS-assoc_C"/>
</dbReference>
<keyword evidence="2" id="KW-1133">Transmembrane helix</keyword>
<feature type="domain" description="PAS" evidence="3">
    <location>
        <begin position="268"/>
        <end position="320"/>
    </location>
</feature>
<dbReference type="CDD" id="cd00130">
    <property type="entry name" value="PAS"/>
    <property type="match status" value="1"/>
</dbReference>
<evidence type="ECO:0000259" key="3">
    <source>
        <dbReference type="PROSITE" id="PS50112"/>
    </source>
</evidence>
<evidence type="ECO:0000313" key="5">
    <source>
        <dbReference type="EMBL" id="RDI41386.1"/>
    </source>
</evidence>
<dbReference type="InterPro" id="IPR033425">
    <property type="entry name" value="MASE3"/>
</dbReference>
<dbReference type="GO" id="GO:0006355">
    <property type="term" value="P:regulation of DNA-templated transcription"/>
    <property type="evidence" value="ECO:0007669"/>
    <property type="project" value="InterPro"/>
</dbReference>
<keyword evidence="2" id="KW-0472">Membrane</keyword>
<feature type="transmembrane region" description="Helical" evidence="2">
    <location>
        <begin position="68"/>
        <end position="86"/>
    </location>
</feature>
<feature type="transmembrane region" description="Helical" evidence="2">
    <location>
        <begin position="12"/>
        <end position="32"/>
    </location>
</feature>
<dbReference type="PROSITE" id="PS50112">
    <property type="entry name" value="PAS"/>
    <property type="match status" value="1"/>
</dbReference>
<dbReference type="Gene3D" id="3.30.450.20">
    <property type="entry name" value="PAS domain"/>
    <property type="match status" value="1"/>
</dbReference>
<dbReference type="SMART" id="SM00091">
    <property type="entry name" value="PAS"/>
    <property type="match status" value="1"/>
</dbReference>
<reference evidence="5 6" key="1">
    <citation type="submission" date="2018-07" db="EMBL/GenBank/DDBJ databases">
        <title>Genomic Encyclopedia of Type Strains, Phase IV (KMG-IV): sequencing the most valuable type-strain genomes for metagenomic binning, comparative biology and taxonomic classification.</title>
        <authorList>
            <person name="Goeker M."/>
        </authorList>
    </citation>
    <scope>NUCLEOTIDE SEQUENCE [LARGE SCALE GENOMIC DNA]</scope>
    <source>
        <strain evidence="5 6">DSM 25281</strain>
    </source>
</reference>
<dbReference type="SUPFAM" id="SSF55785">
    <property type="entry name" value="PYP-like sensor domain (PAS domain)"/>
    <property type="match status" value="1"/>
</dbReference>
<accession>A0A370GDT4</accession>
<feature type="transmembrane region" description="Helical" evidence="2">
    <location>
        <begin position="206"/>
        <end position="225"/>
    </location>
</feature>
<organism evidence="5 6">
    <name type="scientific">Falsibacillus pallidus</name>
    <dbReference type="NCBI Taxonomy" id="493781"/>
    <lineage>
        <taxon>Bacteria</taxon>
        <taxon>Bacillati</taxon>
        <taxon>Bacillota</taxon>
        <taxon>Bacilli</taxon>
        <taxon>Bacillales</taxon>
        <taxon>Bacillaceae</taxon>
        <taxon>Falsibacillus</taxon>
    </lineage>
</organism>
<feature type="transmembrane region" description="Helical" evidence="2">
    <location>
        <begin position="106"/>
        <end position="127"/>
    </location>
</feature>
<dbReference type="InterPro" id="IPR035965">
    <property type="entry name" value="PAS-like_dom_sf"/>
</dbReference>
<dbReference type="AlphaFoldDB" id="A0A370GDT4"/>
<dbReference type="PANTHER" id="PTHR43156">
    <property type="entry name" value="STAGE II SPORULATION PROTEIN E-RELATED"/>
    <property type="match status" value="1"/>
</dbReference>
<dbReference type="Pfam" id="PF17159">
    <property type="entry name" value="MASE3"/>
    <property type="match status" value="1"/>
</dbReference>